<organism evidence="2 3">
    <name type="scientific">Acetobacterium woodii (strain ATCC 29683 / DSM 1030 / JCM 2381 / KCTC 1655 / WB1)</name>
    <dbReference type="NCBI Taxonomy" id="931626"/>
    <lineage>
        <taxon>Bacteria</taxon>
        <taxon>Bacillati</taxon>
        <taxon>Bacillota</taxon>
        <taxon>Clostridia</taxon>
        <taxon>Eubacteriales</taxon>
        <taxon>Eubacteriaceae</taxon>
        <taxon>Acetobacterium</taxon>
    </lineage>
</organism>
<dbReference type="InterPro" id="IPR010982">
    <property type="entry name" value="Lambda_DNA-bd_dom_sf"/>
</dbReference>
<keyword evidence="3" id="KW-1185">Reference proteome</keyword>
<protein>
    <recommendedName>
        <fullName evidence="1">HTH cro/C1-type domain-containing protein</fullName>
    </recommendedName>
</protein>
<dbReference type="RefSeq" id="WP_014357455.1">
    <property type="nucleotide sequence ID" value="NC_016894.1"/>
</dbReference>
<dbReference type="PROSITE" id="PS50943">
    <property type="entry name" value="HTH_CROC1"/>
    <property type="match status" value="1"/>
</dbReference>
<dbReference type="Pfam" id="PF01381">
    <property type="entry name" value="HTH_3"/>
    <property type="match status" value="1"/>
</dbReference>
<evidence type="ECO:0000313" key="3">
    <source>
        <dbReference type="Proteomes" id="UP000007177"/>
    </source>
</evidence>
<dbReference type="GO" id="GO:0003677">
    <property type="term" value="F:DNA binding"/>
    <property type="evidence" value="ECO:0007669"/>
    <property type="project" value="InterPro"/>
</dbReference>
<dbReference type="AlphaFoldDB" id="H6LIW9"/>
<dbReference type="CDD" id="cd00093">
    <property type="entry name" value="HTH_XRE"/>
    <property type="match status" value="1"/>
</dbReference>
<dbReference type="KEGG" id="awo:Awo_c31300"/>
<dbReference type="Proteomes" id="UP000007177">
    <property type="component" value="Chromosome"/>
</dbReference>
<reference evidence="2 3" key="2">
    <citation type="journal article" date="2012" name="PLoS ONE">
        <title>An ancient pathway combining carbon dioxide fixation with the generation and utilization of a sodium ion gradient for ATP synthesis.</title>
        <authorList>
            <person name="Poehlein A."/>
            <person name="Schmidt S."/>
            <person name="Kaster A.K."/>
            <person name="Goenrich M."/>
            <person name="Vollmers J."/>
            <person name="Thurmer A."/>
            <person name="Bertsch J."/>
            <person name="Schuchmann K."/>
            <person name="Voigt B."/>
            <person name="Hecker M."/>
            <person name="Daniel R."/>
            <person name="Thauer R.K."/>
            <person name="Gottschalk G."/>
            <person name="Muller V."/>
        </authorList>
    </citation>
    <scope>NUCLEOTIDE SEQUENCE [LARGE SCALE GENOMIC DNA]</scope>
    <source>
        <strain evidence="3">ATCC 29683 / DSM 1030 / JCM 2381 / KCTC 1655 / WB1</strain>
    </source>
</reference>
<evidence type="ECO:0000313" key="2">
    <source>
        <dbReference type="EMBL" id="AFA49858.1"/>
    </source>
</evidence>
<proteinExistence type="predicted"/>
<dbReference type="eggNOG" id="COG1395">
    <property type="taxonomic scope" value="Bacteria"/>
</dbReference>
<sequence length="68" mass="7972">MNINKFIKNKREERGLSVKELADIANFSFKTIYLWESGEKNITYKSLVQLLDALGLEIQIVEKSQIRR</sequence>
<dbReference type="InterPro" id="IPR001387">
    <property type="entry name" value="Cro/C1-type_HTH"/>
</dbReference>
<reference evidence="3" key="1">
    <citation type="submission" date="2011-07" db="EMBL/GenBank/DDBJ databases">
        <title>Complete genome sequence of Acetobacterium woodii.</title>
        <authorList>
            <person name="Poehlein A."/>
            <person name="Schmidt S."/>
            <person name="Kaster A.-K."/>
            <person name="Goenrich M."/>
            <person name="Vollmers J."/>
            <person name="Thuermer A."/>
            <person name="Gottschalk G."/>
            <person name="Thauer R.K."/>
            <person name="Daniel R."/>
            <person name="Mueller V."/>
        </authorList>
    </citation>
    <scope>NUCLEOTIDE SEQUENCE [LARGE SCALE GENOMIC DNA]</scope>
    <source>
        <strain evidence="3">ATCC 29683 / DSM 1030 / JCM 2381 / KCTC 1655 / WB1</strain>
    </source>
</reference>
<evidence type="ECO:0000259" key="1">
    <source>
        <dbReference type="PROSITE" id="PS50943"/>
    </source>
</evidence>
<dbReference type="Gene3D" id="1.10.260.40">
    <property type="entry name" value="lambda repressor-like DNA-binding domains"/>
    <property type="match status" value="1"/>
</dbReference>
<dbReference type="EMBL" id="CP002987">
    <property type="protein sequence ID" value="AFA49858.1"/>
    <property type="molecule type" value="Genomic_DNA"/>
</dbReference>
<gene>
    <name evidence="2" type="ordered locus">Awo_c31300</name>
</gene>
<dbReference type="SMART" id="SM00530">
    <property type="entry name" value="HTH_XRE"/>
    <property type="match status" value="1"/>
</dbReference>
<accession>H6LIW9</accession>
<dbReference type="OrthoDB" id="2044565at2"/>
<name>H6LIW9_ACEWD</name>
<dbReference type="HOGENOM" id="CLU_066192_47_9_9"/>
<feature type="domain" description="HTH cro/C1-type" evidence="1">
    <location>
        <begin position="7"/>
        <end position="61"/>
    </location>
</feature>
<dbReference type="SUPFAM" id="SSF47413">
    <property type="entry name" value="lambda repressor-like DNA-binding domains"/>
    <property type="match status" value="1"/>
</dbReference>